<dbReference type="EMBL" id="CGCX01001326">
    <property type="protein sequence ID" value="CFR92794.1"/>
    <property type="molecule type" value="Genomic_DNA"/>
</dbReference>
<dbReference type="AlphaFoldDB" id="A0A654U3X2"/>
<evidence type="ECO:0000313" key="3">
    <source>
        <dbReference type="Proteomes" id="UP000039217"/>
    </source>
</evidence>
<accession>A0A654U3X2</accession>
<evidence type="ECO:0000313" key="1">
    <source>
        <dbReference type="EMBL" id="CFR92794.1"/>
    </source>
</evidence>
<evidence type="ECO:0000313" key="4">
    <source>
        <dbReference type="Proteomes" id="UP000046680"/>
    </source>
</evidence>
<gene>
    <name evidence="1" type="ORF">ERS007657_03022</name>
    <name evidence="2" type="ORF">ERS007661_03952</name>
</gene>
<reference evidence="3 4" key="1">
    <citation type="submission" date="2015-03" db="EMBL/GenBank/DDBJ databases">
        <authorList>
            <consortium name="Pathogen Informatics"/>
        </authorList>
    </citation>
    <scope>NUCLEOTIDE SEQUENCE [LARGE SCALE GENOMIC DNA]</scope>
    <source>
        <strain evidence="1 4">C09601061</strain>
        <strain evidence="2 3">D00501624</strain>
    </source>
</reference>
<proteinExistence type="predicted"/>
<evidence type="ECO:0000313" key="2">
    <source>
        <dbReference type="EMBL" id="CNW42300.1"/>
    </source>
</evidence>
<dbReference type="Proteomes" id="UP000039217">
    <property type="component" value="Unassembled WGS sequence"/>
</dbReference>
<organism evidence="1 4">
    <name type="scientific">Mycobacterium tuberculosis</name>
    <dbReference type="NCBI Taxonomy" id="1773"/>
    <lineage>
        <taxon>Bacteria</taxon>
        <taxon>Bacillati</taxon>
        <taxon>Actinomycetota</taxon>
        <taxon>Actinomycetes</taxon>
        <taxon>Mycobacteriales</taxon>
        <taxon>Mycobacteriaceae</taxon>
        <taxon>Mycobacterium</taxon>
        <taxon>Mycobacterium tuberculosis complex</taxon>
    </lineage>
</organism>
<dbReference type="EMBL" id="CQQC01002010">
    <property type="protein sequence ID" value="CNW42300.1"/>
    <property type="molecule type" value="Genomic_DNA"/>
</dbReference>
<name>A0A654U3X2_MYCTX</name>
<sequence>MTVGPRVQPVTAASTLNWVSTSPMAPAMWVLAALRFLGGSPDISRSSDGSV</sequence>
<dbReference type="Proteomes" id="UP000046680">
    <property type="component" value="Unassembled WGS sequence"/>
</dbReference>
<protein>
    <submittedName>
        <fullName evidence="1">Uncharacterized protein</fullName>
    </submittedName>
</protein>